<dbReference type="Proteomes" id="UP000186438">
    <property type="component" value="Unassembled WGS sequence"/>
</dbReference>
<dbReference type="PANTHER" id="PTHR43615:SF1">
    <property type="entry name" value="PPDK_N DOMAIN-CONTAINING PROTEIN"/>
    <property type="match status" value="1"/>
</dbReference>
<dbReference type="SUPFAM" id="SSF52009">
    <property type="entry name" value="Phosphohistidine domain"/>
    <property type="match status" value="1"/>
</dbReference>
<dbReference type="InterPro" id="IPR036637">
    <property type="entry name" value="Phosphohistidine_dom_sf"/>
</dbReference>
<evidence type="ECO:0000313" key="2">
    <source>
        <dbReference type="EMBL" id="OJZ73060.1"/>
    </source>
</evidence>
<organism evidence="2 3">
    <name type="scientific">Mycobacterium paraffinicum</name>
    <dbReference type="NCBI Taxonomy" id="53378"/>
    <lineage>
        <taxon>Bacteria</taxon>
        <taxon>Bacillati</taxon>
        <taxon>Actinomycetota</taxon>
        <taxon>Actinomycetes</taxon>
        <taxon>Mycobacteriales</taxon>
        <taxon>Mycobacteriaceae</taxon>
        <taxon>Mycobacterium</taxon>
    </lineage>
</organism>
<evidence type="ECO:0000313" key="3">
    <source>
        <dbReference type="Proteomes" id="UP000186438"/>
    </source>
</evidence>
<dbReference type="Gene3D" id="3.50.30.10">
    <property type="entry name" value="Phosphohistidine domain"/>
    <property type="match status" value="1"/>
</dbReference>
<protein>
    <submittedName>
        <fullName evidence="2">Peptidase</fullName>
    </submittedName>
</protein>
<sequence length="540" mass="57986">MHTGPAVPLTDPIRGSSEPSRLWTLTNVGEATPDILSPLCWSLWGTGVEFASRGGLYDFGVLGSSALRVPDDPNQWSTACFFGRQAMNVDRARELAGLLPGMTGDDFERDLLGAVRPDAAPTRSDPRRLPAVIVKAPLVLARARSAPRRLHQRQMDWWRATLLTGRWPDPRNLLTDSSYRFSAAMRVHVRTRLILNVFRAQVESIAVKAGRGDLVPALLAGYGGVIETELADDVWSLGHGRITLDEFVSRHGFHGPNEGNVIGHSWREDPDAVLRAAAAHSGRPESDRPAVRAERAAATRRKAEAGLLSTLPAARRLLVCRLLASTGAQVRAVELTKAAFLTAVDGCRAAAGGFGAELVDAGTLDRVDDACYLTVDELLAPLPANVRELVEFRRTRREEYRRLEVPSVFTGMPEAIERSNEPPSEDAVIHGTPAGPGIFEGIVRVVVDPESQDTLDDGEVLVCKFVDPGWTALVSLAGALVTDIGSPASHGAIVARELGITCVVGTGNGTTALRSGDLVRVDGTTGEIAVLTRSRSAVQK</sequence>
<keyword evidence="3" id="KW-1185">Reference proteome</keyword>
<dbReference type="Pfam" id="PF00391">
    <property type="entry name" value="PEP-utilizers"/>
    <property type="match status" value="1"/>
</dbReference>
<reference evidence="2 3" key="1">
    <citation type="submission" date="2016-11" db="EMBL/GenBank/DDBJ databases">
        <title>Genome sequences of unsequenced Mycobacteria.</title>
        <authorList>
            <person name="Greninger A.L."/>
            <person name="Fang F."/>
            <person name="Jerome K.R."/>
        </authorList>
    </citation>
    <scope>NUCLEOTIDE SEQUENCE [LARGE SCALE GENOMIC DNA]</scope>
    <source>
        <strain evidence="2 3">M11</strain>
    </source>
</reference>
<feature type="domain" description="PEP-utilising enzyme mobile" evidence="1">
    <location>
        <begin position="456"/>
        <end position="526"/>
    </location>
</feature>
<comment type="caution">
    <text evidence="2">The sequence shown here is derived from an EMBL/GenBank/DDBJ whole genome shotgun (WGS) entry which is preliminary data.</text>
</comment>
<evidence type="ECO:0000259" key="1">
    <source>
        <dbReference type="Pfam" id="PF00391"/>
    </source>
</evidence>
<dbReference type="EMBL" id="MPNT01000012">
    <property type="protein sequence ID" value="OJZ73060.1"/>
    <property type="molecule type" value="Genomic_DNA"/>
</dbReference>
<dbReference type="STRING" id="53378.BRW65_14300"/>
<dbReference type="PANTHER" id="PTHR43615">
    <property type="entry name" value="PHOSPHOENOLPYRUVATE SYNTHASE-RELATED"/>
    <property type="match status" value="1"/>
</dbReference>
<dbReference type="InterPro" id="IPR008279">
    <property type="entry name" value="PEP-util_enz_mobile_dom"/>
</dbReference>
<dbReference type="OrthoDB" id="9765468at2"/>
<dbReference type="RefSeq" id="WP_073875738.1">
    <property type="nucleotide sequence ID" value="NZ_MPNT01000012.1"/>
</dbReference>
<proteinExistence type="predicted"/>
<dbReference type="GO" id="GO:0016772">
    <property type="term" value="F:transferase activity, transferring phosphorus-containing groups"/>
    <property type="evidence" value="ECO:0007669"/>
    <property type="project" value="InterPro"/>
</dbReference>
<accession>A0A1Q4HTT1</accession>
<dbReference type="InterPro" id="IPR051549">
    <property type="entry name" value="PEP_Utilizing_Enz"/>
</dbReference>
<name>A0A1Q4HTT1_9MYCO</name>
<gene>
    <name evidence="2" type="ORF">BRW65_14300</name>
</gene>
<dbReference type="AlphaFoldDB" id="A0A1Q4HTT1"/>